<evidence type="ECO:0000256" key="8">
    <source>
        <dbReference type="ARBA" id="ARBA00024069"/>
    </source>
</evidence>
<comment type="subcellular location">
    <subcellularLocation>
        <location evidence="10">Cytoplasm</location>
    </subcellularLocation>
    <text evidence="10">Associated with the membrane possibly through PlsY.</text>
</comment>
<dbReference type="UniPathway" id="UPA00085"/>
<comment type="catalytic activity">
    <reaction evidence="1 10">
        <text>a fatty acyl-[ACP] + phosphate = an acyl phosphate + holo-[ACP]</text>
        <dbReference type="Rhea" id="RHEA:42292"/>
        <dbReference type="Rhea" id="RHEA-COMP:9685"/>
        <dbReference type="Rhea" id="RHEA-COMP:14125"/>
        <dbReference type="ChEBI" id="CHEBI:43474"/>
        <dbReference type="ChEBI" id="CHEBI:59918"/>
        <dbReference type="ChEBI" id="CHEBI:64479"/>
        <dbReference type="ChEBI" id="CHEBI:138651"/>
        <dbReference type="EC" id="2.3.1.274"/>
    </reaction>
</comment>
<dbReference type="PANTHER" id="PTHR30100">
    <property type="entry name" value="FATTY ACID/PHOSPHOLIPID SYNTHESIS PROTEIN PLSX"/>
    <property type="match status" value="1"/>
</dbReference>
<dbReference type="InterPro" id="IPR012281">
    <property type="entry name" value="Phospholipid_synth_PlsX-like"/>
</dbReference>
<dbReference type="InterPro" id="IPR003664">
    <property type="entry name" value="FA_synthesis"/>
</dbReference>
<dbReference type="OrthoDB" id="9806408at2"/>
<evidence type="ECO:0000256" key="7">
    <source>
        <dbReference type="ARBA" id="ARBA00023264"/>
    </source>
</evidence>
<dbReference type="Gene3D" id="3.40.718.10">
    <property type="entry name" value="Isopropylmalate Dehydrogenase"/>
    <property type="match status" value="1"/>
</dbReference>
<organism evidence="11 12">
    <name type="scientific">Alginatibacterium sediminis</name>
    <dbReference type="NCBI Taxonomy" id="2164068"/>
    <lineage>
        <taxon>Bacteria</taxon>
        <taxon>Pseudomonadati</taxon>
        <taxon>Pseudomonadota</taxon>
        <taxon>Gammaproteobacteria</taxon>
        <taxon>Alteromonadales</taxon>
        <taxon>Alteromonadaceae</taxon>
        <taxon>Alginatibacterium</taxon>
    </lineage>
</organism>
<evidence type="ECO:0000256" key="4">
    <source>
        <dbReference type="ARBA" id="ARBA00022679"/>
    </source>
</evidence>
<sequence length="341" mass="36955">MSKLTIAVDAMGGDFGPSITVPASMQALSLHPSLNIKLFGDDSQIKTFLPKSFDNSRLEIIHSPIQITNDDSPFEVLRQRDGSSMHLAINAVEVKQADACLSAGNTGALMAIARRKLKLISGIERPALISQIPNGKPSPTVLLDLGANTNCDAELLIQFAHMGSVFSKSVLGIDNPRVALLNIGKESIKGNDVVRQCAQKLRLAPQLNYIGYIEGNRLFDGDADVVVCDGFVGNVALKTAEGLARYMRAQVVGVQSLNPVQRLLSSWIRPKVEHNLKKLNPDQYNGASLLGLRAIVVKSHGHADQVSFLQALELCITQSQEQVAVKIAHQFSDYFGEPDHT</sequence>
<keyword evidence="4 10" id="KW-0808">Transferase</keyword>
<reference evidence="11 12" key="1">
    <citation type="submission" date="2018-09" db="EMBL/GenBank/DDBJ databases">
        <authorList>
            <person name="Wang Z."/>
        </authorList>
    </citation>
    <scope>NUCLEOTIDE SEQUENCE [LARGE SCALE GENOMIC DNA]</scope>
    <source>
        <strain evidence="11 12">ALS 81</strain>
    </source>
</reference>
<keyword evidence="11" id="KW-0012">Acyltransferase</keyword>
<dbReference type="EC" id="2.3.1.274" evidence="8 10"/>
<accession>A0A420EIH5</accession>
<dbReference type="Pfam" id="PF02504">
    <property type="entry name" value="FA_synthesis"/>
    <property type="match status" value="1"/>
</dbReference>
<keyword evidence="6 10" id="KW-0594">Phospholipid biosynthesis</keyword>
<evidence type="ECO:0000256" key="9">
    <source>
        <dbReference type="ARBA" id="ARBA00046608"/>
    </source>
</evidence>
<dbReference type="GO" id="GO:0043811">
    <property type="term" value="F:phosphate:acyl-[acyl carrier protein] acyltransferase activity"/>
    <property type="evidence" value="ECO:0007669"/>
    <property type="project" value="UniProtKB-UniRule"/>
</dbReference>
<dbReference type="NCBIfam" id="TIGR00182">
    <property type="entry name" value="plsX"/>
    <property type="match status" value="1"/>
</dbReference>
<comment type="similarity">
    <text evidence="10">Belongs to the PlsX family.</text>
</comment>
<keyword evidence="12" id="KW-1185">Reference proteome</keyword>
<dbReference type="GO" id="GO:0008654">
    <property type="term" value="P:phospholipid biosynthetic process"/>
    <property type="evidence" value="ECO:0007669"/>
    <property type="project" value="UniProtKB-KW"/>
</dbReference>
<comment type="function">
    <text evidence="10">Catalyzes the reversible formation of acyl-phosphate (acyl-PO(4)) from acyl-[acyl-carrier-protein] (acyl-ACP). This enzyme utilizes acyl-ACP as fatty acyl donor, but not acyl-CoA.</text>
</comment>
<evidence type="ECO:0000256" key="1">
    <source>
        <dbReference type="ARBA" id="ARBA00001232"/>
    </source>
</evidence>
<evidence type="ECO:0000313" key="12">
    <source>
        <dbReference type="Proteomes" id="UP000286482"/>
    </source>
</evidence>
<evidence type="ECO:0000256" key="5">
    <source>
        <dbReference type="ARBA" id="ARBA00023098"/>
    </source>
</evidence>
<evidence type="ECO:0000256" key="6">
    <source>
        <dbReference type="ARBA" id="ARBA00023209"/>
    </source>
</evidence>
<name>A0A420EIH5_9ALTE</name>
<evidence type="ECO:0000256" key="10">
    <source>
        <dbReference type="HAMAP-Rule" id="MF_00019"/>
    </source>
</evidence>
<comment type="subunit">
    <text evidence="9 10">Homodimer. Probably interacts with PlsY.</text>
</comment>
<evidence type="ECO:0000256" key="3">
    <source>
        <dbReference type="ARBA" id="ARBA00022516"/>
    </source>
</evidence>
<dbReference type="Proteomes" id="UP000286482">
    <property type="component" value="Unassembled WGS sequence"/>
</dbReference>
<comment type="caution">
    <text evidence="11">The sequence shown here is derived from an EMBL/GenBank/DDBJ whole genome shotgun (WGS) entry which is preliminary data.</text>
</comment>
<dbReference type="GO" id="GO:0006633">
    <property type="term" value="P:fatty acid biosynthetic process"/>
    <property type="evidence" value="ECO:0007669"/>
    <property type="project" value="UniProtKB-UniRule"/>
</dbReference>
<keyword evidence="3 10" id="KW-0444">Lipid biosynthesis</keyword>
<evidence type="ECO:0000256" key="2">
    <source>
        <dbReference type="ARBA" id="ARBA00022490"/>
    </source>
</evidence>
<dbReference type="RefSeq" id="WP_120354484.1">
    <property type="nucleotide sequence ID" value="NZ_RAQO01000004.1"/>
</dbReference>
<dbReference type="PIRSF" id="PIRSF002465">
    <property type="entry name" value="Phsphlp_syn_PlsX"/>
    <property type="match status" value="1"/>
</dbReference>
<evidence type="ECO:0000313" key="11">
    <source>
        <dbReference type="EMBL" id="RKF20478.1"/>
    </source>
</evidence>
<dbReference type="PANTHER" id="PTHR30100:SF1">
    <property type="entry name" value="PHOSPHATE ACYLTRANSFERASE"/>
    <property type="match status" value="1"/>
</dbReference>
<dbReference type="EMBL" id="RAQO01000004">
    <property type="protein sequence ID" value="RKF20478.1"/>
    <property type="molecule type" value="Genomic_DNA"/>
</dbReference>
<gene>
    <name evidence="10 11" type="primary">plsX</name>
    <name evidence="11" type="ORF">DBZ36_06720</name>
</gene>
<keyword evidence="2 10" id="KW-0963">Cytoplasm</keyword>
<dbReference type="SUPFAM" id="SSF53659">
    <property type="entry name" value="Isocitrate/Isopropylmalate dehydrogenase-like"/>
    <property type="match status" value="1"/>
</dbReference>
<proteinExistence type="inferred from homology"/>
<dbReference type="AlphaFoldDB" id="A0A420EIH5"/>
<keyword evidence="5 10" id="KW-0443">Lipid metabolism</keyword>
<comment type="pathway">
    <text evidence="10">Lipid metabolism; phospholipid metabolism.</text>
</comment>
<dbReference type="GO" id="GO:0005737">
    <property type="term" value="C:cytoplasm"/>
    <property type="evidence" value="ECO:0007669"/>
    <property type="project" value="UniProtKB-SubCell"/>
</dbReference>
<dbReference type="HAMAP" id="MF_00019">
    <property type="entry name" value="PlsX"/>
    <property type="match status" value="1"/>
</dbReference>
<keyword evidence="7 10" id="KW-1208">Phospholipid metabolism</keyword>
<protein>
    <recommendedName>
        <fullName evidence="8 10">Phosphate acyltransferase</fullName>
        <ecNumber evidence="8 10">2.3.1.274</ecNumber>
    </recommendedName>
    <alternativeName>
        <fullName evidence="10">Acyl-ACP phosphotransacylase</fullName>
    </alternativeName>
    <alternativeName>
        <fullName evidence="10">Acyl-[acyl-carrier-protein]--phosphate acyltransferase</fullName>
    </alternativeName>
    <alternativeName>
        <fullName evidence="10">Phosphate-acyl-ACP acyltransferase</fullName>
    </alternativeName>
</protein>